<proteinExistence type="predicted"/>
<name>A0A7J9HZP5_9ROSI</name>
<evidence type="ECO:0000313" key="2">
    <source>
        <dbReference type="Proteomes" id="UP000593560"/>
    </source>
</evidence>
<gene>
    <name evidence="1" type="ORF">Gohar_020217</name>
</gene>
<reference evidence="1 2" key="1">
    <citation type="journal article" date="2019" name="Genome Biol. Evol.">
        <title>Insights into the evolution of the New World diploid cottons (Gossypium, subgenus Houzingenia) based on genome sequencing.</title>
        <authorList>
            <person name="Grover C.E."/>
            <person name="Arick M.A. 2nd"/>
            <person name="Thrash A."/>
            <person name="Conover J.L."/>
            <person name="Sanders W.S."/>
            <person name="Peterson D.G."/>
            <person name="Frelichowski J.E."/>
            <person name="Scheffler J.A."/>
            <person name="Scheffler B.E."/>
            <person name="Wendel J.F."/>
        </authorList>
    </citation>
    <scope>NUCLEOTIDE SEQUENCE [LARGE SCALE GENOMIC DNA]</scope>
    <source>
        <strain evidence="1">0</strain>
        <tissue evidence="1">Leaf</tissue>
    </source>
</reference>
<comment type="caution">
    <text evidence="1">The sequence shown here is derived from an EMBL/GenBank/DDBJ whole genome shotgun (WGS) entry which is preliminary data.</text>
</comment>
<protein>
    <submittedName>
        <fullName evidence="1">Uncharacterized protein</fullName>
    </submittedName>
</protein>
<dbReference type="Proteomes" id="UP000593560">
    <property type="component" value="Unassembled WGS sequence"/>
</dbReference>
<dbReference type="OrthoDB" id="10305612at2759"/>
<keyword evidence="2" id="KW-1185">Reference proteome</keyword>
<evidence type="ECO:0000313" key="1">
    <source>
        <dbReference type="EMBL" id="MBA0814385.1"/>
    </source>
</evidence>
<accession>A0A7J9HZP5</accession>
<sequence length="56" mass="6998">MNTIWPIFFSEYIKIWENRYDHIPTHEPIIVLELECALDYMRWFRIHGKPYLLSEE</sequence>
<dbReference type="EMBL" id="JABFAD010000012">
    <property type="protein sequence ID" value="MBA0814385.1"/>
    <property type="molecule type" value="Genomic_DNA"/>
</dbReference>
<dbReference type="AlphaFoldDB" id="A0A7J9HZP5"/>
<organism evidence="1 2">
    <name type="scientific">Gossypium harknessii</name>
    <dbReference type="NCBI Taxonomy" id="34285"/>
    <lineage>
        <taxon>Eukaryota</taxon>
        <taxon>Viridiplantae</taxon>
        <taxon>Streptophyta</taxon>
        <taxon>Embryophyta</taxon>
        <taxon>Tracheophyta</taxon>
        <taxon>Spermatophyta</taxon>
        <taxon>Magnoliopsida</taxon>
        <taxon>eudicotyledons</taxon>
        <taxon>Gunneridae</taxon>
        <taxon>Pentapetalae</taxon>
        <taxon>rosids</taxon>
        <taxon>malvids</taxon>
        <taxon>Malvales</taxon>
        <taxon>Malvaceae</taxon>
        <taxon>Malvoideae</taxon>
        <taxon>Gossypium</taxon>
    </lineage>
</organism>